<dbReference type="PANTHER" id="PTHR37319:SF1">
    <property type="entry name" value="TRANSPOSASE TN5 DIMERISATION DOMAIN-CONTAINING PROTEIN"/>
    <property type="match status" value="1"/>
</dbReference>
<evidence type="ECO:0000313" key="4">
    <source>
        <dbReference type="Proteomes" id="UP000807785"/>
    </source>
</evidence>
<sequence length="756" mass="85222">MVIAGRDFNDEVIARIRATVRSGVDLTRGALARVVCGWFDWRHADGRPKETSCRIVLNKLERRGLIELPAAREVSFLARRPRPAEPMQWPQIEAGLSKLGRIELVVVNGDKALSRQWRAMMQAHHPLGDGPLCRAQLRYLIRSEQGILGGLSFSAAAWRLGIRDEWIGWSEGTRAARLALIVGNSRFLIVPSVQVKNLASHVLGLASRQLAGDWQRHYGYKPVLIESFVDSSRYPGACYRAANWTDLGMTQGRGRQDRARQGQVGRKQVFVYPLQRNWRKLLTAPPELARLMPSVRAKPPLDWAEEEFGRCRLSERLTQRLMSMARDFWARPMANLPEACGSATKMQAAYRFLANDDVLFETLLQPHYAATEQRISELGEGSVVLVPQDTTSVNYTQLSIEGLGPIGTTADGAQGLHLHSSLAMTVQGVPLGFVDAQCWARDPQTFGKKAQRHALAIEQKESYRWLKSYQAVAAVQSAIHSSLWSVWAIGKRTSMSCLPKRRSSRRDRSYSFVLSTIAQVQDEQARLFEAIQRQPIAGYQIVKLPRQKNRPAREAKLAIRFAALTLCAPQDKAHLSALEIWTVLAKEEDTLEGVEPIEWRLLTTLAVQSFEQACEKVAWYTQRWGIEVFHRTLKSGCRIEDRRLGHGDRLEACLAIDMVVAWRIYHMVKLGREVPELPCDVYFEEAEWKALVAYSTKNPVPPEQALSLREAIRMVAKIGGFLGRKSDGEPGTETLWRGLQHLDLMTDVWRVMASGP</sequence>
<dbReference type="InterPro" id="IPR003201">
    <property type="entry name" value="Transposase_Tn5"/>
</dbReference>
<dbReference type="InterPro" id="IPR025639">
    <property type="entry name" value="DruA"/>
</dbReference>
<dbReference type="Proteomes" id="UP000807785">
    <property type="component" value="Unassembled WGS sequence"/>
</dbReference>
<accession>A0A9D7DWV7</accession>
<dbReference type="InterPro" id="IPR012337">
    <property type="entry name" value="RNaseH-like_sf"/>
</dbReference>
<reference evidence="3" key="1">
    <citation type="submission" date="2020-10" db="EMBL/GenBank/DDBJ databases">
        <title>Connecting structure to function with the recovery of over 1000 high-quality activated sludge metagenome-assembled genomes encoding full-length rRNA genes using long-read sequencing.</title>
        <authorList>
            <person name="Singleton C.M."/>
            <person name="Petriglieri F."/>
            <person name="Kristensen J.M."/>
            <person name="Kirkegaard R.H."/>
            <person name="Michaelsen T.Y."/>
            <person name="Andersen M.H."/>
            <person name="Karst S.M."/>
            <person name="Dueholm M.S."/>
            <person name="Nielsen P.H."/>
            <person name="Albertsen M."/>
        </authorList>
    </citation>
    <scope>NUCLEOTIDE SEQUENCE</scope>
    <source>
        <strain evidence="3">Bjer_18-Q3-R1-45_BAT3C.347</strain>
    </source>
</reference>
<dbReference type="InterPro" id="IPR054836">
    <property type="entry name" value="Tn5_transposase"/>
</dbReference>
<dbReference type="Pfam" id="PF14706">
    <property type="entry name" value="Tnp_DNA_bind"/>
    <property type="match status" value="1"/>
</dbReference>
<evidence type="ECO:0000313" key="3">
    <source>
        <dbReference type="EMBL" id="MBK6972286.1"/>
    </source>
</evidence>
<dbReference type="InterPro" id="IPR014737">
    <property type="entry name" value="Transposase_Tn5-like_C"/>
</dbReference>
<proteinExistence type="predicted"/>
<dbReference type="Gene3D" id="1.10.740.10">
    <property type="entry name" value="Transferase Inhibitor Protein From Tn5, Chain"/>
    <property type="match status" value="1"/>
</dbReference>
<dbReference type="InterPro" id="IPR014735">
    <property type="entry name" value="Transposase_Tn5-like_N"/>
</dbReference>
<comment type="caution">
    <text evidence="3">The sequence shown here is derived from an EMBL/GenBank/DDBJ whole genome shotgun (WGS) entry which is preliminary data.</text>
</comment>
<evidence type="ECO:0000259" key="2">
    <source>
        <dbReference type="Pfam" id="PF14706"/>
    </source>
</evidence>
<dbReference type="Gene3D" id="3.90.350.10">
    <property type="entry name" value="Transposase Inhibitor Protein From Tn5, Chain A, domain 1"/>
    <property type="match status" value="1"/>
</dbReference>
<dbReference type="NCBIfam" id="NF033590">
    <property type="entry name" value="transpos_IS4_3"/>
    <property type="match status" value="1"/>
</dbReference>
<gene>
    <name evidence="3" type="ORF">IPH26_04785</name>
</gene>
<organism evidence="3 4">
    <name type="scientific">Candidatus Methylophosphatis roskildensis</name>
    <dbReference type="NCBI Taxonomy" id="2899263"/>
    <lineage>
        <taxon>Bacteria</taxon>
        <taxon>Pseudomonadati</taxon>
        <taxon>Pseudomonadota</taxon>
        <taxon>Betaproteobacteria</taxon>
        <taxon>Nitrosomonadales</taxon>
        <taxon>Sterolibacteriaceae</taxon>
        <taxon>Candidatus Methylophosphatis</taxon>
    </lineage>
</organism>
<feature type="domain" description="Transposase Tn5 dimerisation" evidence="1">
    <location>
        <begin position="659"/>
        <end position="747"/>
    </location>
</feature>
<dbReference type="EMBL" id="JADJEV010000002">
    <property type="protein sequence ID" value="MBK6972286.1"/>
    <property type="molecule type" value="Genomic_DNA"/>
</dbReference>
<dbReference type="PANTHER" id="PTHR37319">
    <property type="entry name" value="TRANSPOSASE"/>
    <property type="match status" value="1"/>
</dbReference>
<evidence type="ECO:0000259" key="1">
    <source>
        <dbReference type="Pfam" id="PF02281"/>
    </source>
</evidence>
<protein>
    <submittedName>
        <fullName evidence="3">IS4 family transposase</fullName>
    </submittedName>
</protein>
<name>A0A9D7DWV7_9PROT</name>
<feature type="domain" description="Transposase Tn5-like N-terminal" evidence="2">
    <location>
        <begin position="302"/>
        <end position="358"/>
    </location>
</feature>
<dbReference type="Pfam" id="PF14236">
    <property type="entry name" value="DruA"/>
    <property type="match status" value="1"/>
</dbReference>
<dbReference type="Pfam" id="PF02281">
    <property type="entry name" value="Dimer_Tnp_Tn5"/>
    <property type="match status" value="1"/>
</dbReference>
<dbReference type="InterPro" id="IPR038215">
    <property type="entry name" value="TN5-like_N_sf"/>
</dbReference>
<dbReference type="Gene3D" id="1.10.246.40">
    <property type="entry name" value="Tn5 transposase, domain 1"/>
    <property type="match status" value="1"/>
</dbReference>
<dbReference type="AlphaFoldDB" id="A0A9D7DWV7"/>
<dbReference type="SUPFAM" id="SSF53098">
    <property type="entry name" value="Ribonuclease H-like"/>
    <property type="match status" value="1"/>
</dbReference>
<dbReference type="InterPro" id="IPR047768">
    <property type="entry name" value="Tn5p-like"/>
</dbReference>